<gene>
    <name evidence="2" type="ORF">A3G33_05785</name>
</gene>
<accession>A0A1G1L375</accession>
<dbReference type="Proteomes" id="UP000178187">
    <property type="component" value="Unassembled WGS sequence"/>
</dbReference>
<evidence type="ECO:0000313" key="3">
    <source>
        <dbReference type="Proteomes" id="UP000178187"/>
    </source>
</evidence>
<keyword evidence="1" id="KW-1133">Transmembrane helix</keyword>
<reference evidence="2 3" key="1">
    <citation type="journal article" date="2016" name="Nat. Commun.">
        <title>Thousands of microbial genomes shed light on interconnected biogeochemical processes in an aquifer system.</title>
        <authorList>
            <person name="Anantharaman K."/>
            <person name="Brown C.T."/>
            <person name="Hug L.A."/>
            <person name="Sharon I."/>
            <person name="Castelle C.J."/>
            <person name="Probst A.J."/>
            <person name="Thomas B.C."/>
            <person name="Singh A."/>
            <person name="Wilkins M.J."/>
            <person name="Karaoz U."/>
            <person name="Brodie E.L."/>
            <person name="Williams K.H."/>
            <person name="Hubbard S.S."/>
            <person name="Banfield J.F."/>
        </authorList>
    </citation>
    <scope>NUCLEOTIDE SEQUENCE [LARGE SCALE GENOMIC DNA]</scope>
</reference>
<sequence>MKKLAKNKKGILLIWFYLLITVIIIVSGSVYALSFQENRLTNMELAQNQAFYLAETGIDKMLIQLRTTGALTSLSGSLGRGTYSSIYDSGTKMVTSTGTVSGSTKTVRVKVVKSPPVGVRGALTSYGNVSLNGNIIVDGRDYDSNGDLTGDPGSYGVSAGGSVDQGGSSIIGGNGHEPSDPANSDAYEEFATMSQFTTPEEVLGMAPGSLDIYKTATPPATPFTNQIVYLTGNWQAPDFGTEDAPSTGILIVHNSSNDAYLKNVHGWFKGIIIADDLIHINGDANIIGAAVLQKTTGNAVGNGAAHVNFSSEVLGNLPIANYAVVAWEDAQNQ</sequence>
<evidence type="ECO:0000313" key="2">
    <source>
        <dbReference type="EMBL" id="OGW99582.1"/>
    </source>
</evidence>
<dbReference type="EMBL" id="MHFR01000003">
    <property type="protein sequence ID" value="OGW99582.1"/>
    <property type="molecule type" value="Genomic_DNA"/>
</dbReference>
<name>A0A1G1L375_9BACT</name>
<dbReference type="AlphaFoldDB" id="A0A1G1L375"/>
<feature type="transmembrane region" description="Helical" evidence="1">
    <location>
        <begin position="12"/>
        <end position="33"/>
    </location>
</feature>
<keyword evidence="1" id="KW-0812">Transmembrane</keyword>
<evidence type="ECO:0000256" key="1">
    <source>
        <dbReference type="SAM" id="Phobius"/>
    </source>
</evidence>
<proteinExistence type="predicted"/>
<keyword evidence="1" id="KW-0472">Membrane</keyword>
<comment type="caution">
    <text evidence="2">The sequence shown here is derived from an EMBL/GenBank/DDBJ whole genome shotgun (WGS) entry which is preliminary data.</text>
</comment>
<protein>
    <recommendedName>
        <fullName evidence="4">Type 4 fimbrial biogenesis protein PilX N-terminal domain-containing protein</fullName>
    </recommendedName>
</protein>
<organism evidence="2 3">
    <name type="scientific">Candidatus Danuiimicrobium aquiferis</name>
    <dbReference type="NCBI Taxonomy" id="1801832"/>
    <lineage>
        <taxon>Bacteria</taxon>
        <taxon>Pseudomonadati</taxon>
        <taxon>Candidatus Omnitrophota</taxon>
        <taxon>Candidatus Danuiimicrobium</taxon>
    </lineage>
</organism>
<evidence type="ECO:0008006" key="4">
    <source>
        <dbReference type="Google" id="ProtNLM"/>
    </source>
</evidence>